<comment type="similarity">
    <text evidence="2">Belongs to the SWEET sugar transporter family.</text>
</comment>
<evidence type="ECO:0000256" key="8">
    <source>
        <dbReference type="ARBA" id="ARBA00022989"/>
    </source>
</evidence>
<evidence type="ECO:0000256" key="6">
    <source>
        <dbReference type="ARBA" id="ARBA00022692"/>
    </source>
</evidence>
<evidence type="ECO:0000256" key="5">
    <source>
        <dbReference type="ARBA" id="ARBA00022597"/>
    </source>
</evidence>
<comment type="caution">
    <text evidence="11">The sequence shown here is derived from an EMBL/GenBank/DDBJ whole genome shotgun (WGS) entry which is preliminary data.</text>
</comment>
<dbReference type="Pfam" id="PF03083">
    <property type="entry name" value="MtN3_slv"/>
    <property type="match status" value="1"/>
</dbReference>
<name>A0A9W6TZ05_9STRA</name>
<evidence type="ECO:0000256" key="4">
    <source>
        <dbReference type="ARBA" id="ARBA00022475"/>
    </source>
</evidence>
<keyword evidence="4" id="KW-1003">Cell membrane</keyword>
<dbReference type="PANTHER" id="PTHR10791">
    <property type="entry name" value="RAG1-ACTIVATING PROTEIN 1"/>
    <property type="match status" value="1"/>
</dbReference>
<feature type="transmembrane region" description="Helical" evidence="10">
    <location>
        <begin position="17"/>
        <end position="38"/>
    </location>
</feature>
<dbReference type="Proteomes" id="UP001165083">
    <property type="component" value="Unassembled WGS sequence"/>
</dbReference>
<evidence type="ECO:0000313" key="12">
    <source>
        <dbReference type="Proteomes" id="UP001165083"/>
    </source>
</evidence>
<dbReference type="Gene3D" id="1.20.1280.290">
    <property type="match status" value="1"/>
</dbReference>
<dbReference type="PANTHER" id="PTHR10791:SF30">
    <property type="entry name" value="SUGAR TRANSPORTER SWEET1"/>
    <property type="match status" value="1"/>
</dbReference>
<feature type="transmembrane region" description="Helical" evidence="10">
    <location>
        <begin position="50"/>
        <end position="71"/>
    </location>
</feature>
<dbReference type="GO" id="GO:0051119">
    <property type="term" value="F:sugar transmembrane transporter activity"/>
    <property type="evidence" value="ECO:0007669"/>
    <property type="project" value="InterPro"/>
</dbReference>
<reference evidence="11" key="1">
    <citation type="submission" date="2023-04" db="EMBL/GenBank/DDBJ databases">
        <title>Phytophthora lilii NBRC 32176.</title>
        <authorList>
            <person name="Ichikawa N."/>
            <person name="Sato H."/>
            <person name="Tonouchi N."/>
        </authorList>
    </citation>
    <scope>NUCLEOTIDE SEQUENCE</scope>
    <source>
        <strain evidence="11">NBRC 32176</strain>
    </source>
</reference>
<dbReference type="FunFam" id="1.20.1280.290:FF:000007">
    <property type="entry name" value="Bidirectional sugar transporter SWEET7"/>
    <property type="match status" value="1"/>
</dbReference>
<dbReference type="OrthoDB" id="409725at2759"/>
<evidence type="ECO:0000256" key="10">
    <source>
        <dbReference type="SAM" id="Phobius"/>
    </source>
</evidence>
<keyword evidence="8 10" id="KW-1133">Transmembrane helix</keyword>
<evidence type="ECO:0000256" key="1">
    <source>
        <dbReference type="ARBA" id="ARBA00004651"/>
    </source>
</evidence>
<organism evidence="11 12">
    <name type="scientific">Phytophthora lilii</name>
    <dbReference type="NCBI Taxonomy" id="2077276"/>
    <lineage>
        <taxon>Eukaryota</taxon>
        <taxon>Sar</taxon>
        <taxon>Stramenopiles</taxon>
        <taxon>Oomycota</taxon>
        <taxon>Peronosporomycetes</taxon>
        <taxon>Peronosporales</taxon>
        <taxon>Peronosporaceae</taxon>
        <taxon>Phytophthora</taxon>
    </lineage>
</organism>
<evidence type="ECO:0000256" key="9">
    <source>
        <dbReference type="ARBA" id="ARBA00023136"/>
    </source>
</evidence>
<protein>
    <submittedName>
        <fullName evidence="11">Unnamed protein product</fullName>
    </submittedName>
</protein>
<accession>A0A9W6TZ05</accession>
<sequence>MLSKNGVLPGSQQSTTLVVGVIAVASSLALYASPLAAIKVVLQTRSSASLPFAMILAGTINNLLWVVYGALVNDMFLVVPAVINGALGLVQVALYGVYHSSSEAARGAVVPIEPCQSPKGELPNLGYVVMDPATPHPASIVKPDLEVCSIAIDNSCTLEDNR</sequence>
<keyword evidence="9 10" id="KW-0472">Membrane</keyword>
<keyword evidence="12" id="KW-1185">Reference proteome</keyword>
<comment type="subcellular location">
    <subcellularLocation>
        <location evidence="1">Cell membrane</location>
        <topology evidence="1">Multi-pass membrane protein</topology>
    </subcellularLocation>
</comment>
<dbReference type="AlphaFoldDB" id="A0A9W6TZ05"/>
<keyword evidence="5" id="KW-0762">Sugar transport</keyword>
<dbReference type="InterPro" id="IPR004316">
    <property type="entry name" value="SWEET_rpt"/>
</dbReference>
<gene>
    <name evidence="11" type="ORF">Plil01_000908800</name>
</gene>
<keyword evidence="6 10" id="KW-0812">Transmembrane</keyword>
<evidence type="ECO:0000256" key="3">
    <source>
        <dbReference type="ARBA" id="ARBA00022448"/>
    </source>
</evidence>
<feature type="transmembrane region" description="Helical" evidence="10">
    <location>
        <begin position="77"/>
        <end position="98"/>
    </location>
</feature>
<keyword evidence="7" id="KW-0677">Repeat</keyword>
<dbReference type="InterPro" id="IPR047664">
    <property type="entry name" value="SWEET"/>
</dbReference>
<evidence type="ECO:0000256" key="2">
    <source>
        <dbReference type="ARBA" id="ARBA00007809"/>
    </source>
</evidence>
<dbReference type="GO" id="GO:0005886">
    <property type="term" value="C:plasma membrane"/>
    <property type="evidence" value="ECO:0007669"/>
    <property type="project" value="UniProtKB-SubCell"/>
</dbReference>
<keyword evidence="3" id="KW-0813">Transport</keyword>
<evidence type="ECO:0000313" key="11">
    <source>
        <dbReference type="EMBL" id="GMF22687.1"/>
    </source>
</evidence>
<proteinExistence type="inferred from homology"/>
<evidence type="ECO:0000256" key="7">
    <source>
        <dbReference type="ARBA" id="ARBA00022737"/>
    </source>
</evidence>
<dbReference type="EMBL" id="BSXW01000448">
    <property type="protein sequence ID" value="GMF22687.1"/>
    <property type="molecule type" value="Genomic_DNA"/>
</dbReference>